<comment type="caution">
    <text evidence="1">The sequence shown here is derived from an EMBL/GenBank/DDBJ whole genome shotgun (WGS) entry which is preliminary data.</text>
</comment>
<proteinExistence type="predicted"/>
<keyword evidence="2" id="KW-1185">Reference proteome</keyword>
<sequence length="190" mass="21600">MAECVLPTAPPLPPLSSTPPTLLPPIDSPFSLYAGDLHPNVTETDLHILFSTIGPLHGVHLCRDRFSRKSRCYAFVNFYLPFHDIHLIRFNNGASKGIASVCFLDSGKAKRVMKNLNGCCYRGKYMNVTFALSKEEYTRRMQALFPFAFLCKVPNLERYLETKVQKEDQVMKQALVMEVLLYKILKLPTD</sequence>
<dbReference type="Proteomes" id="UP001055811">
    <property type="component" value="Linkage Group LG03"/>
</dbReference>
<protein>
    <submittedName>
        <fullName evidence="1">Uncharacterized protein</fullName>
    </submittedName>
</protein>
<reference evidence="1 2" key="2">
    <citation type="journal article" date="2022" name="Mol. Ecol. Resour.">
        <title>The genomes of chicory, endive, great burdock and yacon provide insights into Asteraceae paleo-polyploidization history and plant inulin production.</title>
        <authorList>
            <person name="Fan W."/>
            <person name="Wang S."/>
            <person name="Wang H."/>
            <person name="Wang A."/>
            <person name="Jiang F."/>
            <person name="Liu H."/>
            <person name="Zhao H."/>
            <person name="Xu D."/>
            <person name="Zhang Y."/>
        </authorList>
    </citation>
    <scope>NUCLEOTIDE SEQUENCE [LARGE SCALE GENOMIC DNA]</scope>
    <source>
        <strain evidence="2">cv. Punajuju</strain>
        <tissue evidence="1">Leaves</tissue>
    </source>
</reference>
<accession>A0ACB9F6F4</accession>
<name>A0ACB9F6F4_CICIN</name>
<evidence type="ECO:0000313" key="1">
    <source>
        <dbReference type="EMBL" id="KAI3766510.1"/>
    </source>
</evidence>
<reference evidence="2" key="1">
    <citation type="journal article" date="2022" name="Mol. Ecol. Resour.">
        <title>The genomes of chicory, endive, great burdock and yacon provide insights into Asteraceae palaeo-polyploidization history and plant inulin production.</title>
        <authorList>
            <person name="Fan W."/>
            <person name="Wang S."/>
            <person name="Wang H."/>
            <person name="Wang A."/>
            <person name="Jiang F."/>
            <person name="Liu H."/>
            <person name="Zhao H."/>
            <person name="Xu D."/>
            <person name="Zhang Y."/>
        </authorList>
    </citation>
    <scope>NUCLEOTIDE SEQUENCE [LARGE SCALE GENOMIC DNA]</scope>
    <source>
        <strain evidence="2">cv. Punajuju</strain>
    </source>
</reference>
<gene>
    <name evidence="1" type="ORF">L2E82_16573</name>
</gene>
<evidence type="ECO:0000313" key="2">
    <source>
        <dbReference type="Proteomes" id="UP001055811"/>
    </source>
</evidence>
<organism evidence="1 2">
    <name type="scientific">Cichorium intybus</name>
    <name type="common">Chicory</name>
    <dbReference type="NCBI Taxonomy" id="13427"/>
    <lineage>
        <taxon>Eukaryota</taxon>
        <taxon>Viridiplantae</taxon>
        <taxon>Streptophyta</taxon>
        <taxon>Embryophyta</taxon>
        <taxon>Tracheophyta</taxon>
        <taxon>Spermatophyta</taxon>
        <taxon>Magnoliopsida</taxon>
        <taxon>eudicotyledons</taxon>
        <taxon>Gunneridae</taxon>
        <taxon>Pentapetalae</taxon>
        <taxon>asterids</taxon>
        <taxon>campanulids</taxon>
        <taxon>Asterales</taxon>
        <taxon>Asteraceae</taxon>
        <taxon>Cichorioideae</taxon>
        <taxon>Cichorieae</taxon>
        <taxon>Cichoriinae</taxon>
        <taxon>Cichorium</taxon>
    </lineage>
</organism>
<dbReference type="EMBL" id="CM042011">
    <property type="protein sequence ID" value="KAI3766510.1"/>
    <property type="molecule type" value="Genomic_DNA"/>
</dbReference>